<organism evidence="1 2">
    <name type="scientific">Arthrobacter caoxuetaonis</name>
    <dbReference type="NCBI Taxonomy" id="2886935"/>
    <lineage>
        <taxon>Bacteria</taxon>
        <taxon>Bacillati</taxon>
        <taxon>Actinomycetota</taxon>
        <taxon>Actinomycetes</taxon>
        <taxon>Micrococcales</taxon>
        <taxon>Micrococcaceae</taxon>
        <taxon>Arthrobacter</taxon>
    </lineage>
</organism>
<reference evidence="1" key="1">
    <citation type="submission" date="2021-10" db="EMBL/GenBank/DDBJ databases">
        <title>Novel species in genus Arthrobacter.</title>
        <authorList>
            <person name="Liu Y."/>
        </authorList>
    </citation>
    <scope>NUCLEOTIDE SEQUENCE</scope>
    <source>
        <strain evidence="1">Zg-Y453</strain>
    </source>
</reference>
<evidence type="ECO:0000313" key="1">
    <source>
        <dbReference type="EMBL" id="MCC3299703.1"/>
    </source>
</evidence>
<keyword evidence="2" id="KW-1185">Reference proteome</keyword>
<dbReference type="RefSeq" id="WP_227897689.1">
    <property type="nucleotide sequence ID" value="NZ_CP099467.1"/>
</dbReference>
<dbReference type="Proteomes" id="UP001139158">
    <property type="component" value="Unassembled WGS sequence"/>
</dbReference>
<protein>
    <submittedName>
        <fullName evidence="1">Uncharacterized protein</fullName>
    </submittedName>
</protein>
<sequence length="205" mass="22275">MTAMLPINPAQLSYDYNLRFDGNPYTASDGTPCASRVTLDVCLAEDISDVMPAGRRVAHSVLHLVPEVLQAPIGIFDAPELKDFGDLLAHVSLDILVGLQRGVDNSCMTVVASMNVDPLFRGQNISYMLMDSIRDTVGRSGSLIAVSAAPTLQGYGPDAETAYAAGMASLERHWERYGFINCQNGLMMLPILPHTDEGRVARYAW</sequence>
<accession>A0A9X1MGI0</accession>
<gene>
    <name evidence="1" type="ORF">LJ757_18060</name>
</gene>
<dbReference type="EMBL" id="JAJFZV010000020">
    <property type="protein sequence ID" value="MCC3299703.1"/>
    <property type="molecule type" value="Genomic_DNA"/>
</dbReference>
<proteinExistence type="predicted"/>
<comment type="caution">
    <text evidence="1">The sequence shown here is derived from an EMBL/GenBank/DDBJ whole genome shotgun (WGS) entry which is preliminary data.</text>
</comment>
<evidence type="ECO:0000313" key="2">
    <source>
        <dbReference type="Proteomes" id="UP001139158"/>
    </source>
</evidence>
<dbReference type="AlphaFoldDB" id="A0A9X1MGI0"/>
<name>A0A9X1MGI0_9MICC</name>